<proteinExistence type="predicted"/>
<name>A0ABR1TWN6_9PEZI</name>
<evidence type="ECO:0000313" key="2">
    <source>
        <dbReference type="EMBL" id="KAK8050997.1"/>
    </source>
</evidence>
<comment type="caution">
    <text evidence="2">The sequence shown here is derived from an EMBL/GenBank/DDBJ whole genome shotgun (WGS) entry which is preliminary data.</text>
</comment>
<evidence type="ECO:0000313" key="3">
    <source>
        <dbReference type="Proteomes" id="UP001444661"/>
    </source>
</evidence>
<reference evidence="2 3" key="1">
    <citation type="submission" date="2023-01" db="EMBL/GenBank/DDBJ databases">
        <title>Analysis of 21 Apiospora genomes using comparative genomics revels a genus with tremendous synthesis potential of carbohydrate active enzymes and secondary metabolites.</title>
        <authorList>
            <person name="Sorensen T."/>
        </authorList>
    </citation>
    <scope>NUCLEOTIDE SEQUENCE [LARGE SCALE GENOMIC DNA]</scope>
    <source>
        <strain evidence="2 3">CBS 33761</strain>
    </source>
</reference>
<feature type="compositionally biased region" description="Polar residues" evidence="1">
    <location>
        <begin position="133"/>
        <end position="155"/>
    </location>
</feature>
<sequence>MPRDRVIKLKIRKDQTGNYALDNQSAARNTRRETFHTNTDARPIPAARPVTSEHPVAHRKVKIGLQRPGPKASRICPPESRTVIVAKAQNCQISTQPRPSGSSLYYVLITPNPTVASSFRFRYTRPHHGPCRQTETTALGNNTNRDTNTGLKISV</sequence>
<accession>A0ABR1TWN6</accession>
<organism evidence="2 3">
    <name type="scientific">Apiospora rasikravindrae</name>
    <dbReference type="NCBI Taxonomy" id="990691"/>
    <lineage>
        <taxon>Eukaryota</taxon>
        <taxon>Fungi</taxon>
        <taxon>Dikarya</taxon>
        <taxon>Ascomycota</taxon>
        <taxon>Pezizomycotina</taxon>
        <taxon>Sordariomycetes</taxon>
        <taxon>Xylariomycetidae</taxon>
        <taxon>Amphisphaeriales</taxon>
        <taxon>Apiosporaceae</taxon>
        <taxon>Apiospora</taxon>
    </lineage>
</organism>
<feature type="region of interest" description="Disordered" evidence="1">
    <location>
        <begin position="126"/>
        <end position="155"/>
    </location>
</feature>
<dbReference type="Proteomes" id="UP001444661">
    <property type="component" value="Unassembled WGS sequence"/>
</dbReference>
<protein>
    <submittedName>
        <fullName evidence="2">Uncharacterized protein</fullName>
    </submittedName>
</protein>
<gene>
    <name evidence="2" type="ORF">PG993_002382</name>
</gene>
<keyword evidence="3" id="KW-1185">Reference proteome</keyword>
<dbReference type="EMBL" id="JAQQWK010000002">
    <property type="protein sequence ID" value="KAK8050997.1"/>
    <property type="molecule type" value="Genomic_DNA"/>
</dbReference>
<evidence type="ECO:0000256" key="1">
    <source>
        <dbReference type="SAM" id="MobiDB-lite"/>
    </source>
</evidence>